<keyword evidence="2" id="KW-1185">Reference proteome</keyword>
<accession>A0ABY0AJC1</accession>
<organism evidence="1 2">
    <name type="scientific">Thermus scotoductus</name>
    <dbReference type="NCBI Taxonomy" id="37636"/>
    <lineage>
        <taxon>Bacteria</taxon>
        <taxon>Thermotogati</taxon>
        <taxon>Deinococcota</taxon>
        <taxon>Deinococci</taxon>
        <taxon>Thermales</taxon>
        <taxon>Thermaceae</taxon>
        <taxon>Thermus</taxon>
    </lineage>
</organism>
<comment type="caution">
    <text evidence="1">The sequence shown here is derived from an EMBL/GenBank/DDBJ whole genome shotgun (WGS) entry which is preliminary data.</text>
</comment>
<sequence>PSPHGAGLLPQDTPPALAAQGLAQEVANVAGALLAGEVSPEEAREELAQIAEEAQALEGAQSAYGAQKGEEASAQAVAVAQALAPDSPVAGFLDRVRGFLAAWEAGRDALEQAMTLAEALQDLDPFSFLNAVETILEVSFPQAGARETFRALRRVLGRLEGKPPGTLGAELALALVGVYAPPEARHALTRLRLGVDWALRALGR</sequence>
<proteinExistence type="predicted"/>
<evidence type="ECO:0000313" key="1">
    <source>
        <dbReference type="EMBL" id="RTI08460.1"/>
    </source>
</evidence>
<dbReference type="Proteomes" id="UP000287962">
    <property type="component" value="Unassembled WGS sequence"/>
</dbReference>
<dbReference type="EMBL" id="PEML01000091">
    <property type="protein sequence ID" value="RTI08460.1"/>
    <property type="molecule type" value="Genomic_DNA"/>
</dbReference>
<evidence type="ECO:0000313" key="2">
    <source>
        <dbReference type="Proteomes" id="UP000287962"/>
    </source>
</evidence>
<name>A0ABY0AJC1_THESC</name>
<gene>
    <name evidence="1" type="ORF">CSW25_04150</name>
</gene>
<dbReference type="RefSeq" id="WP_216640867.1">
    <property type="nucleotide sequence ID" value="NZ_PELQ01000334.1"/>
</dbReference>
<reference evidence="1 2" key="1">
    <citation type="journal article" date="2019" name="Extremophiles">
        <title>Biogeography of thermophiles and predominance of Thermus scotoductus in domestic water heaters.</title>
        <authorList>
            <person name="Wilpiszeski R.L."/>
            <person name="Zhang Z."/>
            <person name="House C.H."/>
        </authorList>
    </citation>
    <scope>NUCLEOTIDE SEQUENCE [LARGE SCALE GENOMIC DNA]</scope>
    <source>
        <strain evidence="1 2">12_S12</strain>
    </source>
</reference>
<protein>
    <submittedName>
        <fullName evidence="1">Uncharacterized protein</fullName>
    </submittedName>
</protein>
<feature type="non-terminal residue" evidence="1">
    <location>
        <position position="1"/>
    </location>
</feature>